<dbReference type="Gene3D" id="2.130.10.10">
    <property type="entry name" value="YVTN repeat-like/Quinoprotein amine dehydrogenase"/>
    <property type="match status" value="3"/>
</dbReference>
<evidence type="ECO:0000256" key="3">
    <source>
        <dbReference type="ARBA" id="ARBA00022737"/>
    </source>
</evidence>
<dbReference type="KEGG" id="ppp:112285031"/>
<dbReference type="InterPro" id="IPR007148">
    <property type="entry name" value="SSU_processome_Utp12"/>
</dbReference>
<evidence type="ECO:0000256" key="1">
    <source>
        <dbReference type="ARBA" id="ARBA00010226"/>
    </source>
</evidence>
<reference evidence="6 8" key="2">
    <citation type="journal article" date="2018" name="Plant J.">
        <title>The Physcomitrella patens chromosome-scale assembly reveals moss genome structure and evolution.</title>
        <authorList>
            <person name="Lang D."/>
            <person name="Ullrich K.K."/>
            <person name="Murat F."/>
            <person name="Fuchs J."/>
            <person name="Jenkins J."/>
            <person name="Haas F.B."/>
            <person name="Piednoel M."/>
            <person name="Gundlach H."/>
            <person name="Van Bel M."/>
            <person name="Meyberg R."/>
            <person name="Vives C."/>
            <person name="Morata J."/>
            <person name="Symeonidi A."/>
            <person name="Hiss M."/>
            <person name="Muchero W."/>
            <person name="Kamisugi Y."/>
            <person name="Saleh O."/>
            <person name="Blanc G."/>
            <person name="Decker E.L."/>
            <person name="van Gessel N."/>
            <person name="Grimwood J."/>
            <person name="Hayes R.D."/>
            <person name="Graham S.W."/>
            <person name="Gunter L.E."/>
            <person name="McDaniel S.F."/>
            <person name="Hoernstein S.N.W."/>
            <person name="Larsson A."/>
            <person name="Li F.W."/>
            <person name="Perroud P.F."/>
            <person name="Phillips J."/>
            <person name="Ranjan P."/>
            <person name="Rokshar D.S."/>
            <person name="Rothfels C.J."/>
            <person name="Schneider L."/>
            <person name="Shu S."/>
            <person name="Stevenson D.W."/>
            <person name="Thummler F."/>
            <person name="Tillich M."/>
            <person name="Villarreal Aguilar J.C."/>
            <person name="Widiez T."/>
            <person name="Wong G.K."/>
            <person name="Wymore A."/>
            <person name="Zhang Y."/>
            <person name="Zimmer A.D."/>
            <person name="Quatrano R.S."/>
            <person name="Mayer K.F.X."/>
            <person name="Goodstein D."/>
            <person name="Casacuberta J.M."/>
            <person name="Vandepoele K."/>
            <person name="Reski R."/>
            <person name="Cuming A.C."/>
            <person name="Tuskan G.A."/>
            <person name="Maumus F."/>
            <person name="Salse J."/>
            <person name="Schmutz J."/>
            <person name="Rensing S.A."/>
        </authorList>
    </citation>
    <scope>NUCLEOTIDE SEQUENCE [LARGE SCALE GENOMIC DNA]</scope>
    <source>
        <strain evidence="7 8">cv. Gransden 2004</strain>
    </source>
</reference>
<dbReference type="PROSITE" id="PS50082">
    <property type="entry name" value="WD_REPEATS_2"/>
    <property type="match status" value="4"/>
</dbReference>
<evidence type="ECO:0000313" key="7">
    <source>
        <dbReference type="EnsemblPlants" id="Pp3c7_9990V3.1"/>
    </source>
</evidence>
<dbReference type="Pfam" id="PF00400">
    <property type="entry name" value="WD40"/>
    <property type="match status" value="7"/>
</dbReference>
<keyword evidence="3" id="KW-0677">Repeat</keyword>
<dbReference type="SUPFAM" id="SSF50978">
    <property type="entry name" value="WD40 repeat-like"/>
    <property type="match status" value="2"/>
</dbReference>
<dbReference type="InterPro" id="IPR036322">
    <property type="entry name" value="WD40_repeat_dom_sf"/>
</dbReference>
<dbReference type="HOGENOM" id="CLU_010458_0_0_1"/>
<dbReference type="Proteomes" id="UP000006727">
    <property type="component" value="Chromosome 7"/>
</dbReference>
<evidence type="ECO:0000259" key="5">
    <source>
        <dbReference type="Pfam" id="PF04003"/>
    </source>
</evidence>
<protein>
    <recommendedName>
        <fullName evidence="5">Small-subunit processome Utp12 domain-containing protein</fullName>
    </recommendedName>
</protein>
<dbReference type="AlphaFoldDB" id="A9SK61"/>
<dbReference type="FunCoup" id="A9SK61">
    <property type="interactions" value="3185"/>
</dbReference>
<dbReference type="InterPro" id="IPR015943">
    <property type="entry name" value="WD40/YVTN_repeat-like_dom_sf"/>
</dbReference>
<dbReference type="PANTHER" id="PTHR19858:SF0">
    <property type="entry name" value="PERIODIC TRYPTOPHAN PROTEIN 2 HOMOLOG"/>
    <property type="match status" value="1"/>
</dbReference>
<dbReference type="SMART" id="SM00320">
    <property type="entry name" value="WD40"/>
    <property type="match status" value="10"/>
</dbReference>
<dbReference type="InterPro" id="IPR027145">
    <property type="entry name" value="PWP2"/>
</dbReference>
<dbReference type="PaxDb" id="3218-PP1S87_39V6.1"/>
<feature type="repeat" description="WD" evidence="4">
    <location>
        <begin position="511"/>
        <end position="552"/>
    </location>
</feature>
<comment type="similarity">
    <text evidence="1">Belongs to the WD repeat PWP2 family.</text>
</comment>
<dbReference type="OMA" id="VYEWQSE"/>
<dbReference type="InterPro" id="IPR019775">
    <property type="entry name" value="WD40_repeat_CS"/>
</dbReference>
<dbReference type="EnsemblPlants" id="Pp3c7_9990V3.2">
    <property type="protein sequence ID" value="Pp3c7_9990V3.2"/>
    <property type="gene ID" value="Pp3c7_9990"/>
</dbReference>
<dbReference type="Pfam" id="PF04003">
    <property type="entry name" value="Utp12"/>
    <property type="match status" value="1"/>
</dbReference>
<proteinExistence type="inferred from homology"/>
<dbReference type="OrthoDB" id="3142434at2759"/>
<organism evidence="6">
    <name type="scientific">Physcomitrium patens</name>
    <name type="common">Spreading-leaved earth moss</name>
    <name type="synonym">Physcomitrella patens</name>
    <dbReference type="NCBI Taxonomy" id="3218"/>
    <lineage>
        <taxon>Eukaryota</taxon>
        <taxon>Viridiplantae</taxon>
        <taxon>Streptophyta</taxon>
        <taxon>Embryophyta</taxon>
        <taxon>Bryophyta</taxon>
        <taxon>Bryophytina</taxon>
        <taxon>Bryopsida</taxon>
        <taxon>Funariidae</taxon>
        <taxon>Funariales</taxon>
        <taxon>Funariaceae</taxon>
        <taxon>Physcomitrium</taxon>
    </lineage>
</organism>
<dbReference type="eggNOG" id="KOG0291">
    <property type="taxonomic scope" value="Eukaryota"/>
</dbReference>
<dbReference type="RefSeq" id="XP_024381265.1">
    <property type="nucleotide sequence ID" value="XM_024525497.2"/>
</dbReference>
<dbReference type="EMBL" id="ABEU02000007">
    <property type="protein sequence ID" value="PNR51005.1"/>
    <property type="molecule type" value="Genomic_DNA"/>
</dbReference>
<accession>A9SK61</accession>
<dbReference type="Gramene" id="Pp3c7_9990V3.1">
    <property type="protein sequence ID" value="Pp3c7_9990V3.1"/>
    <property type="gene ID" value="Pp3c7_9990"/>
</dbReference>
<dbReference type="GO" id="GO:0032040">
    <property type="term" value="C:small-subunit processome"/>
    <property type="evidence" value="ECO:0000318"/>
    <property type="project" value="GO_Central"/>
</dbReference>
<dbReference type="PROSITE" id="PS50294">
    <property type="entry name" value="WD_REPEATS_REGION"/>
    <property type="match status" value="4"/>
</dbReference>
<sequence length="862" mass="94774">MNFQFSNLLGAPYRGGNITFKKDVLLLSPVGNRVSVTDLQKSESTTLRCENGKSVSRIEVSPDGTLLLSVDEDGRSILVNLHTQQVLHHFSFKGPVSALKFSPDGKLIAAGVGKLVQLWRTPGFRKVFAPFELVKTLAGCHDTVTCIGWSSDSCWLVVGSKDLTARVFSVNKLDELRAVTLSGHRDVLVGAYFSKPLLREDDIAVYTVARDGALFEWKFLPNEKVYIGVEDEVGTKKLKTSVNLTTGKWVIAEKRFFKQTAKLTTCDYHQGLSIIVVGFSTGIFGIYQLPDFTCFHLLSISSKKISTATFNAAGNWIALGCASLGQLLVWEWRTETQVLKQQGHYFDVNCLAFSPDSQYLASGADDNKLKLWNVASGSCFVTFTEHTNSITAVLFLPANHVVVSASLDGTVRAFDMVRYRNFRTFTTPTPTQFVSLAADPSGEVLCAGTLDGFQIYVWSVKTGRLLDVLSGHEGPVHGLSFSPTSEMLASSSWDKTVKIWDVFEGKGNVETFTHTHDVLTVVYRPDSKQIACSTLDGHIHFWDPTDGVEVASIDGRRDIKGGRLMGDRRTAENSSSGKSFTSLSFSADGSFILAGGSSKYICMYDVAEQVLLRRIQITNNKALDGVLDHLNSKRMTSDGPLDLIDDWDSDDDDNFKQSYKQLGSSLPGTKANHGRPIARSKALQLAPTGRTFAAATTEGLLIYSIDDNLIYDPVDIAIDVTPETIYDALEEKLHARALVLALRLNEPMLIRKCIEFVPPEEITTVVSSIPVNYLVTLCTALGEYISNSVHLEFLLIWCQEVVVIHGKTLEARQAQMLPALRGLQKNLIAVHEDLSDLCSSNLYMLQYLSTAPSPVSLAPVTP</sequence>
<dbReference type="CDD" id="cd00200">
    <property type="entry name" value="WD40"/>
    <property type="match status" value="1"/>
</dbReference>
<evidence type="ECO:0000256" key="4">
    <source>
        <dbReference type="PROSITE-ProRule" id="PRU00221"/>
    </source>
</evidence>
<reference evidence="7" key="3">
    <citation type="submission" date="2020-12" db="UniProtKB">
        <authorList>
            <consortium name="EnsemblPlants"/>
        </authorList>
    </citation>
    <scope>IDENTIFICATION</scope>
</reference>
<dbReference type="FunFam" id="2.130.10.10:FF:000936">
    <property type="entry name" value="Periodic tryptophan protein 2"/>
    <property type="match status" value="1"/>
</dbReference>
<evidence type="ECO:0000256" key="2">
    <source>
        <dbReference type="ARBA" id="ARBA00022574"/>
    </source>
</evidence>
<dbReference type="Gramene" id="Pp3c7_9990V3.2">
    <property type="protein sequence ID" value="Pp3c7_9990V3.2"/>
    <property type="gene ID" value="Pp3c7_9990"/>
</dbReference>
<gene>
    <name evidence="7" type="primary">LOC112285031</name>
    <name evidence="6" type="ORF">PHYPA_010191</name>
</gene>
<feature type="domain" description="Small-subunit processome Utp12" evidence="5">
    <location>
        <begin position="745"/>
        <end position="849"/>
    </location>
</feature>
<keyword evidence="2 4" id="KW-0853">WD repeat</keyword>
<name>A9SK61_PHYPA</name>
<dbReference type="InterPro" id="IPR011044">
    <property type="entry name" value="Quino_amine_DH_bsu"/>
</dbReference>
<evidence type="ECO:0000313" key="6">
    <source>
        <dbReference type="EMBL" id="PNR51005.1"/>
    </source>
</evidence>
<feature type="repeat" description="WD" evidence="4">
    <location>
        <begin position="341"/>
        <end position="382"/>
    </location>
</feature>
<evidence type="ECO:0000313" key="8">
    <source>
        <dbReference type="Proteomes" id="UP000006727"/>
    </source>
</evidence>
<dbReference type="SUPFAM" id="SSF50969">
    <property type="entry name" value="YVTN repeat-like/Quinoprotein amine dehydrogenase"/>
    <property type="match status" value="1"/>
</dbReference>
<dbReference type="PANTHER" id="PTHR19858">
    <property type="entry name" value="WD40 REPEAT PROTEIN"/>
    <property type="match status" value="1"/>
</dbReference>
<feature type="repeat" description="WD" evidence="4">
    <location>
        <begin position="383"/>
        <end position="424"/>
    </location>
</feature>
<dbReference type="STRING" id="3218.A9SK61"/>
<dbReference type="GO" id="GO:0000028">
    <property type="term" value="P:ribosomal small subunit assembly"/>
    <property type="evidence" value="ECO:0000318"/>
    <property type="project" value="GO_Central"/>
</dbReference>
<dbReference type="InterPro" id="IPR001680">
    <property type="entry name" value="WD40_rpt"/>
</dbReference>
<keyword evidence="8" id="KW-1185">Reference proteome</keyword>
<dbReference type="GeneID" id="112285031"/>
<feature type="repeat" description="WD" evidence="4">
    <location>
        <begin position="469"/>
        <end position="502"/>
    </location>
</feature>
<dbReference type="InterPro" id="IPR020472">
    <property type="entry name" value="WD40_PAC1"/>
</dbReference>
<dbReference type="GO" id="GO:0034388">
    <property type="term" value="C:Pwp2p-containing subcomplex of 90S preribosome"/>
    <property type="evidence" value="ECO:0000318"/>
    <property type="project" value="GO_Central"/>
</dbReference>
<dbReference type="GO" id="GO:0000462">
    <property type="term" value="P:maturation of SSU-rRNA from tricistronic rRNA transcript (SSU-rRNA, 5.8S rRNA, LSU-rRNA)"/>
    <property type="evidence" value="ECO:0000318"/>
    <property type="project" value="GO_Central"/>
</dbReference>
<dbReference type="FunFam" id="2.130.10.10:FF:001828">
    <property type="entry name" value="Predicted protein"/>
    <property type="match status" value="1"/>
</dbReference>
<reference evidence="6 8" key="1">
    <citation type="journal article" date="2008" name="Science">
        <title>The Physcomitrella genome reveals evolutionary insights into the conquest of land by plants.</title>
        <authorList>
            <person name="Rensing S."/>
            <person name="Lang D."/>
            <person name="Zimmer A."/>
            <person name="Terry A."/>
            <person name="Salamov A."/>
            <person name="Shapiro H."/>
            <person name="Nishiyama T."/>
            <person name="Perroud P.-F."/>
            <person name="Lindquist E."/>
            <person name="Kamisugi Y."/>
            <person name="Tanahashi T."/>
            <person name="Sakakibara K."/>
            <person name="Fujita T."/>
            <person name="Oishi K."/>
            <person name="Shin-I T."/>
            <person name="Kuroki Y."/>
            <person name="Toyoda A."/>
            <person name="Suzuki Y."/>
            <person name="Hashimoto A."/>
            <person name="Yamaguchi K."/>
            <person name="Sugano A."/>
            <person name="Kohara Y."/>
            <person name="Fujiyama A."/>
            <person name="Anterola A."/>
            <person name="Aoki S."/>
            <person name="Ashton N."/>
            <person name="Barbazuk W.B."/>
            <person name="Barker E."/>
            <person name="Bennetzen J."/>
            <person name="Bezanilla M."/>
            <person name="Blankenship R."/>
            <person name="Cho S.H."/>
            <person name="Dutcher S."/>
            <person name="Estelle M."/>
            <person name="Fawcett J.A."/>
            <person name="Gundlach H."/>
            <person name="Hanada K."/>
            <person name="Heyl A."/>
            <person name="Hicks K.A."/>
            <person name="Hugh J."/>
            <person name="Lohr M."/>
            <person name="Mayer K."/>
            <person name="Melkozernov A."/>
            <person name="Murata T."/>
            <person name="Nelson D."/>
            <person name="Pils B."/>
            <person name="Prigge M."/>
            <person name="Reiss B."/>
            <person name="Renner T."/>
            <person name="Rombauts S."/>
            <person name="Rushton P."/>
            <person name="Sanderfoot A."/>
            <person name="Schween G."/>
            <person name="Shiu S.-H."/>
            <person name="Stueber K."/>
            <person name="Theodoulou F.L."/>
            <person name="Tu H."/>
            <person name="Van de Peer Y."/>
            <person name="Verrier P.J."/>
            <person name="Waters E."/>
            <person name="Wood A."/>
            <person name="Yang L."/>
            <person name="Cove D."/>
            <person name="Cuming A."/>
            <person name="Hasebe M."/>
            <person name="Lucas S."/>
            <person name="Mishler D.B."/>
            <person name="Reski R."/>
            <person name="Grigoriev I."/>
            <person name="Quatrano R.S."/>
            <person name="Boore J.L."/>
        </authorList>
    </citation>
    <scope>NUCLEOTIDE SEQUENCE [LARGE SCALE GENOMIC DNA]</scope>
    <source>
        <strain evidence="7 8">cv. Gransden 2004</strain>
    </source>
</reference>
<dbReference type="PROSITE" id="PS00678">
    <property type="entry name" value="WD_REPEATS_1"/>
    <property type="match status" value="2"/>
</dbReference>
<dbReference type="PRINTS" id="PR00320">
    <property type="entry name" value="GPROTEINBRPT"/>
</dbReference>
<dbReference type="EnsemblPlants" id="Pp3c7_9990V3.1">
    <property type="protein sequence ID" value="Pp3c7_9990V3.1"/>
    <property type="gene ID" value="Pp3c7_9990"/>
</dbReference>